<gene>
    <name evidence="8" type="ORF">V0288_15285</name>
</gene>
<dbReference type="Gene3D" id="3.90.1070.10">
    <property type="match status" value="1"/>
</dbReference>
<dbReference type="EMBL" id="JBAFSM010000029">
    <property type="protein sequence ID" value="MEG3438494.1"/>
    <property type="molecule type" value="Genomic_DNA"/>
</dbReference>
<keyword evidence="5 8" id="KW-0378">Hydrolase</keyword>
<comment type="cofactor">
    <cofactor evidence="1">
        <name>Mg(2+)</name>
        <dbReference type="ChEBI" id="CHEBI:18420"/>
    </cofactor>
</comment>
<dbReference type="SFLD" id="SFLDS00003">
    <property type="entry name" value="Haloacid_Dehalogenase"/>
    <property type="match status" value="1"/>
</dbReference>
<comment type="pathway">
    <text evidence="2">Glycan biosynthesis; sucrose biosynthesis; sucrose from D-fructose 6-phosphate and UDP-alpha-D-glucose: step 2/2.</text>
</comment>
<comment type="similarity">
    <text evidence="3">Belongs to the sucrose phosphatase family.</text>
</comment>
<reference evidence="8 9" key="1">
    <citation type="submission" date="2024-01" db="EMBL/GenBank/DDBJ databases">
        <title>Genomic insights into the taxonomy and metabolism of the cyanobacterium Pannus brasiliensis CCIBt3594.</title>
        <authorList>
            <person name="Machado M."/>
            <person name="Botero N.B."/>
            <person name="Andreote A.P.D."/>
            <person name="Feitosa A.M.T."/>
            <person name="Popin R."/>
            <person name="Sivonen K."/>
            <person name="Fiore M.F."/>
        </authorList>
    </citation>
    <scope>NUCLEOTIDE SEQUENCE [LARGE SCALE GENOMIC DNA]</scope>
    <source>
        <strain evidence="8 9">CCIBt3594</strain>
    </source>
</reference>
<evidence type="ECO:0000256" key="2">
    <source>
        <dbReference type="ARBA" id="ARBA00005070"/>
    </source>
</evidence>
<dbReference type="SFLD" id="SFLDG01140">
    <property type="entry name" value="C2.B:_Phosphomannomutase_and_P"/>
    <property type="match status" value="1"/>
</dbReference>
<dbReference type="AlphaFoldDB" id="A0AAW9QZI1"/>
<comment type="caution">
    <text evidence="8">The sequence shown here is derived from an EMBL/GenBank/DDBJ whole genome shotgun (WGS) entry which is preliminary data.</text>
</comment>
<sequence length="243" mass="27993">MSQYLIVTDLDHTLVGDEAATREFNRCILDRREDFYLVYATGRSYGSARGLQTRENLLEPDYWIVSVGSEIYRRERRDEDWAEILSRDWNRRKVEDIAGEFSFLTPQPEEEQNTWKVSYFFSPSAEPESIERLQDALTRSEIPARVIFSSGRDVDILPVSSGKGNATEYVRERLRVPLDRSLVCGDSGNDIGLFEIGSKGAIVANARPELSRWYDERGSDGHYLARSKYAAGILEALRYFRWI</sequence>
<dbReference type="RefSeq" id="WP_332865974.1">
    <property type="nucleotide sequence ID" value="NZ_JBAFSM010000029.1"/>
</dbReference>
<dbReference type="NCBIfam" id="TIGR01482">
    <property type="entry name" value="SPP-subfamily"/>
    <property type="match status" value="1"/>
</dbReference>
<evidence type="ECO:0000256" key="6">
    <source>
        <dbReference type="ARBA" id="ARBA00048036"/>
    </source>
</evidence>
<dbReference type="InterPro" id="IPR006380">
    <property type="entry name" value="SPP-like_dom"/>
</dbReference>
<dbReference type="NCBIfam" id="TIGR01485">
    <property type="entry name" value="SPP_plant-cyano"/>
    <property type="match status" value="1"/>
</dbReference>
<evidence type="ECO:0000256" key="3">
    <source>
        <dbReference type="ARBA" id="ARBA00007211"/>
    </source>
</evidence>
<dbReference type="PANTHER" id="PTHR46521:SF4">
    <property type="entry name" value="SUCROSE-PHOSPHATASE 2-RELATED"/>
    <property type="match status" value="1"/>
</dbReference>
<dbReference type="InterPro" id="IPR006379">
    <property type="entry name" value="HAD-SF_hydro_IIB"/>
</dbReference>
<dbReference type="SUPFAM" id="SSF56784">
    <property type="entry name" value="HAD-like"/>
    <property type="match status" value="1"/>
</dbReference>
<evidence type="ECO:0000259" key="7">
    <source>
        <dbReference type="Pfam" id="PF05116"/>
    </source>
</evidence>
<accession>A0AAW9QZI1</accession>
<feature type="domain" description="Sucrose phosphatase-like" evidence="7">
    <location>
        <begin position="3"/>
        <end position="241"/>
    </location>
</feature>
<dbReference type="EC" id="3.1.3.24" evidence="4"/>
<proteinExistence type="inferred from homology"/>
<evidence type="ECO:0000313" key="8">
    <source>
        <dbReference type="EMBL" id="MEG3438494.1"/>
    </source>
</evidence>
<organism evidence="8 9">
    <name type="scientific">Pannus brasiliensis CCIBt3594</name>
    <dbReference type="NCBI Taxonomy" id="1427578"/>
    <lineage>
        <taxon>Bacteria</taxon>
        <taxon>Bacillati</taxon>
        <taxon>Cyanobacteriota</taxon>
        <taxon>Cyanophyceae</taxon>
        <taxon>Oscillatoriophycideae</taxon>
        <taxon>Chroococcales</taxon>
        <taxon>Microcystaceae</taxon>
        <taxon>Pannus</taxon>
    </lineage>
</organism>
<evidence type="ECO:0000256" key="5">
    <source>
        <dbReference type="ARBA" id="ARBA00022801"/>
    </source>
</evidence>
<dbReference type="PANTHER" id="PTHR46521">
    <property type="entry name" value="SUCROSE-PHOSPHATASE 2-RELATED"/>
    <property type="match status" value="1"/>
</dbReference>
<evidence type="ECO:0000256" key="1">
    <source>
        <dbReference type="ARBA" id="ARBA00001946"/>
    </source>
</evidence>
<dbReference type="Gene3D" id="3.40.50.1000">
    <property type="entry name" value="HAD superfamily/HAD-like"/>
    <property type="match status" value="1"/>
</dbReference>
<dbReference type="GO" id="GO:0005986">
    <property type="term" value="P:sucrose biosynthetic process"/>
    <property type="evidence" value="ECO:0007669"/>
    <property type="project" value="InterPro"/>
</dbReference>
<dbReference type="CDD" id="cd02605">
    <property type="entry name" value="HAD_SPP"/>
    <property type="match status" value="1"/>
</dbReference>
<dbReference type="Proteomes" id="UP001328733">
    <property type="component" value="Unassembled WGS sequence"/>
</dbReference>
<dbReference type="GO" id="GO:0000287">
    <property type="term" value="F:magnesium ion binding"/>
    <property type="evidence" value="ECO:0007669"/>
    <property type="project" value="InterPro"/>
</dbReference>
<dbReference type="InterPro" id="IPR036412">
    <property type="entry name" value="HAD-like_sf"/>
</dbReference>
<dbReference type="SFLD" id="SFLDG01141">
    <property type="entry name" value="C2.B.1:_Sucrose_Phosphatase_Li"/>
    <property type="match status" value="1"/>
</dbReference>
<name>A0AAW9QZI1_9CHRO</name>
<dbReference type="GO" id="GO:0050307">
    <property type="term" value="F:sucrose-phosphate phosphatase activity"/>
    <property type="evidence" value="ECO:0007669"/>
    <property type="project" value="UniProtKB-EC"/>
</dbReference>
<comment type="catalytic activity">
    <reaction evidence="6">
        <text>sucrose 6(F)-phosphate + H2O = sucrose + phosphate</text>
        <dbReference type="Rhea" id="RHEA:19289"/>
        <dbReference type="ChEBI" id="CHEBI:15377"/>
        <dbReference type="ChEBI" id="CHEBI:17992"/>
        <dbReference type="ChEBI" id="CHEBI:43474"/>
        <dbReference type="ChEBI" id="CHEBI:57723"/>
        <dbReference type="EC" id="3.1.3.24"/>
    </reaction>
</comment>
<dbReference type="InterPro" id="IPR051518">
    <property type="entry name" value="Sucrose_Phosphatase"/>
</dbReference>
<evidence type="ECO:0000313" key="9">
    <source>
        <dbReference type="Proteomes" id="UP001328733"/>
    </source>
</evidence>
<dbReference type="NCBIfam" id="TIGR01484">
    <property type="entry name" value="HAD-SF-IIB"/>
    <property type="match status" value="1"/>
</dbReference>
<evidence type="ECO:0000256" key="4">
    <source>
        <dbReference type="ARBA" id="ARBA00013112"/>
    </source>
</evidence>
<keyword evidence="9" id="KW-1185">Reference proteome</keyword>
<dbReference type="InterPro" id="IPR023214">
    <property type="entry name" value="HAD_sf"/>
</dbReference>
<protein>
    <recommendedName>
        <fullName evidence="4">sucrose-phosphate phosphatase</fullName>
        <ecNumber evidence="4">3.1.3.24</ecNumber>
    </recommendedName>
</protein>
<dbReference type="Pfam" id="PF05116">
    <property type="entry name" value="S6PP"/>
    <property type="match status" value="1"/>
</dbReference>
<dbReference type="InterPro" id="IPR012847">
    <property type="entry name" value="Sucrose_phosphatase_pln/cyn"/>
</dbReference>